<protein>
    <submittedName>
        <fullName evidence="4">WD repeat-containing protein 76</fullName>
    </submittedName>
</protein>
<evidence type="ECO:0000313" key="4">
    <source>
        <dbReference type="WBParaSite" id="ASIM_0001988201-mRNA-1"/>
    </source>
</evidence>
<organism evidence="4">
    <name type="scientific">Anisakis simplex</name>
    <name type="common">Herring worm</name>
    <dbReference type="NCBI Taxonomy" id="6269"/>
    <lineage>
        <taxon>Eukaryota</taxon>
        <taxon>Metazoa</taxon>
        <taxon>Ecdysozoa</taxon>
        <taxon>Nematoda</taxon>
        <taxon>Chromadorea</taxon>
        <taxon>Rhabditida</taxon>
        <taxon>Spirurina</taxon>
        <taxon>Ascaridomorpha</taxon>
        <taxon>Ascaridoidea</taxon>
        <taxon>Anisakidae</taxon>
        <taxon>Anisakis</taxon>
        <taxon>Anisakis simplex complex</taxon>
    </lineage>
</organism>
<reference evidence="4" key="1">
    <citation type="submission" date="2017-02" db="UniProtKB">
        <authorList>
            <consortium name="WormBaseParasite"/>
        </authorList>
    </citation>
    <scope>IDENTIFICATION</scope>
</reference>
<evidence type="ECO:0000313" key="3">
    <source>
        <dbReference type="Proteomes" id="UP000267096"/>
    </source>
</evidence>
<name>A0A0M3KFX1_ANISI</name>
<dbReference type="AlphaFoldDB" id="A0A0M3KFX1"/>
<gene>
    <name evidence="2" type="ORF">ASIM_LOCUS19267</name>
</gene>
<reference evidence="2 3" key="2">
    <citation type="submission" date="2018-11" db="EMBL/GenBank/DDBJ databases">
        <authorList>
            <consortium name="Pathogen Informatics"/>
        </authorList>
    </citation>
    <scope>NUCLEOTIDE SEQUENCE [LARGE SCALE GENOMIC DNA]</scope>
</reference>
<accession>A0A0M3KFX1</accession>
<sequence length="182" mass="20878">METIQRPKPGESDEDILRMQEEFQKTHLQGKSCAPISVNLKRMSNRTNPLKSNEEDLKINKSHVIDKNQLSKGERKKISASKRNRGRFTIDLETLQEESSLDIVTAVQEKNLDYLENTDQTSFMFSGLSNEYSKDDGFPDVIDLSRYFKPDESGKILENPNDGRSLFAIEFDRLNGKIYGIL</sequence>
<proteinExistence type="predicted"/>
<evidence type="ECO:0000313" key="2">
    <source>
        <dbReference type="EMBL" id="VDK68484.1"/>
    </source>
</evidence>
<dbReference type="EMBL" id="UYRR01036940">
    <property type="protein sequence ID" value="VDK68484.1"/>
    <property type="molecule type" value="Genomic_DNA"/>
</dbReference>
<feature type="region of interest" description="Disordered" evidence="1">
    <location>
        <begin position="25"/>
        <end position="57"/>
    </location>
</feature>
<keyword evidence="3" id="KW-1185">Reference proteome</keyword>
<evidence type="ECO:0000256" key="1">
    <source>
        <dbReference type="SAM" id="MobiDB-lite"/>
    </source>
</evidence>
<dbReference type="Proteomes" id="UP000267096">
    <property type="component" value="Unassembled WGS sequence"/>
</dbReference>
<dbReference type="WBParaSite" id="ASIM_0001988201-mRNA-1">
    <property type="protein sequence ID" value="ASIM_0001988201-mRNA-1"/>
    <property type="gene ID" value="ASIM_0001988201"/>
</dbReference>
<dbReference type="OrthoDB" id="5853122at2759"/>